<feature type="transmembrane region" description="Helical" evidence="1">
    <location>
        <begin position="83"/>
        <end position="104"/>
    </location>
</feature>
<keyword evidence="1" id="KW-0812">Transmembrane</keyword>
<dbReference type="Proteomes" id="UP001311915">
    <property type="component" value="Unassembled WGS sequence"/>
</dbReference>
<dbReference type="AlphaFoldDB" id="A0AAV9LHY8"/>
<name>A0AAV9LHY8_9SOLN</name>
<accession>A0AAV9LHY8</accession>
<dbReference type="EMBL" id="JAWPEI010000006">
    <property type="protein sequence ID" value="KAK4724354.1"/>
    <property type="molecule type" value="Genomic_DNA"/>
</dbReference>
<keyword evidence="1" id="KW-0472">Membrane</keyword>
<sequence>MNSFSASPSSASFTRTIALSQMPASSSLVVRMHATSSSEDDQLIRSIQAAAPFRFRGIWLNSRTTTAFSRPWRANSNWELKGISYSTLVLIQFFIFFYLFPPIFSNPSFPL</sequence>
<reference evidence="2 3" key="1">
    <citation type="submission" date="2023-10" db="EMBL/GenBank/DDBJ databases">
        <title>Genome-Wide Identification Analysis in wild type Solanum Pinnatisectum Reveals Some Genes Defensing Phytophthora Infestans.</title>
        <authorList>
            <person name="Sun C."/>
        </authorList>
    </citation>
    <scope>NUCLEOTIDE SEQUENCE [LARGE SCALE GENOMIC DNA]</scope>
    <source>
        <strain evidence="2">LQN</strain>
        <tissue evidence="2">Leaf</tissue>
    </source>
</reference>
<keyword evidence="3" id="KW-1185">Reference proteome</keyword>
<organism evidence="2 3">
    <name type="scientific">Solanum pinnatisectum</name>
    <name type="common">tansyleaf nightshade</name>
    <dbReference type="NCBI Taxonomy" id="50273"/>
    <lineage>
        <taxon>Eukaryota</taxon>
        <taxon>Viridiplantae</taxon>
        <taxon>Streptophyta</taxon>
        <taxon>Embryophyta</taxon>
        <taxon>Tracheophyta</taxon>
        <taxon>Spermatophyta</taxon>
        <taxon>Magnoliopsida</taxon>
        <taxon>eudicotyledons</taxon>
        <taxon>Gunneridae</taxon>
        <taxon>Pentapetalae</taxon>
        <taxon>asterids</taxon>
        <taxon>lamiids</taxon>
        <taxon>Solanales</taxon>
        <taxon>Solanaceae</taxon>
        <taxon>Solanoideae</taxon>
        <taxon>Solaneae</taxon>
        <taxon>Solanum</taxon>
    </lineage>
</organism>
<protein>
    <submittedName>
        <fullName evidence="2">Uncharacterized protein</fullName>
    </submittedName>
</protein>
<evidence type="ECO:0000313" key="3">
    <source>
        <dbReference type="Proteomes" id="UP001311915"/>
    </source>
</evidence>
<gene>
    <name evidence="2" type="ORF">R3W88_027133</name>
</gene>
<keyword evidence="1" id="KW-1133">Transmembrane helix</keyword>
<evidence type="ECO:0000313" key="2">
    <source>
        <dbReference type="EMBL" id="KAK4724354.1"/>
    </source>
</evidence>
<evidence type="ECO:0000256" key="1">
    <source>
        <dbReference type="SAM" id="Phobius"/>
    </source>
</evidence>
<proteinExistence type="predicted"/>
<comment type="caution">
    <text evidence="2">The sequence shown here is derived from an EMBL/GenBank/DDBJ whole genome shotgun (WGS) entry which is preliminary data.</text>
</comment>